<dbReference type="Pfam" id="PF10067">
    <property type="entry name" value="DUF2306"/>
    <property type="match status" value="1"/>
</dbReference>
<evidence type="ECO:0000313" key="2">
    <source>
        <dbReference type="EMBL" id="CAD9304519.1"/>
    </source>
</evidence>
<protein>
    <recommendedName>
        <fullName evidence="3">DUF2306 domain-containing protein</fullName>
    </recommendedName>
</protein>
<reference evidence="2" key="1">
    <citation type="submission" date="2021-01" db="EMBL/GenBank/DDBJ databases">
        <authorList>
            <person name="Corre E."/>
            <person name="Pelletier E."/>
            <person name="Niang G."/>
            <person name="Scheremetjew M."/>
            <person name="Finn R."/>
            <person name="Kale V."/>
            <person name="Holt S."/>
            <person name="Cochrane G."/>
            <person name="Meng A."/>
            <person name="Brown T."/>
            <person name="Cohen L."/>
        </authorList>
    </citation>
    <scope>NUCLEOTIDE SEQUENCE</scope>
    <source>
        <strain evidence="2">CCMP 410</strain>
    </source>
</reference>
<organism evidence="2">
    <name type="scientific">Grammatophora oceanica</name>
    <dbReference type="NCBI Taxonomy" id="210454"/>
    <lineage>
        <taxon>Eukaryota</taxon>
        <taxon>Sar</taxon>
        <taxon>Stramenopiles</taxon>
        <taxon>Ochrophyta</taxon>
        <taxon>Bacillariophyta</taxon>
        <taxon>Fragilariophyceae</taxon>
        <taxon>Fragilariophycidae</taxon>
        <taxon>Rhabdonematales</taxon>
        <taxon>Grammatophoraceae</taxon>
        <taxon>Grammatophora</taxon>
    </lineage>
</organism>
<feature type="transmembrane region" description="Helical" evidence="1">
    <location>
        <begin position="245"/>
        <end position="266"/>
    </location>
</feature>
<sequence length="307" mass="35585">MSETMESQTERKRTVQCLVVITWISCILLAARIMGFFLWSYVDGNFYRWKVIQEELHHTDKPWSNAAMSLHLATSTIILVLGSAQLLPQLRKATNSWIHRWIGRLYVVCSILTSIGGIYYIIAEGCIGGFDMDVAFFMYGIAILVSAVQTWSHARQKSWEQHKLWSWRLYSMALASWLYRIEYGILLGPDAIHPLHELNFTGPMDKVMNWFFFVPNLFVVEYIWRHGIHNNSTSNKRKRPAVSLVVLKVVTVVVLIVTVIASYLTWVPNAIGRAGPWLETRLRLRLEQQQQQGIKRNEPFDWTKVDL</sequence>
<gene>
    <name evidence="2" type="ORF">GOCE00092_LOCUS23548</name>
</gene>
<dbReference type="AlphaFoldDB" id="A0A7S1YJP8"/>
<feature type="transmembrane region" description="Helical" evidence="1">
    <location>
        <begin position="105"/>
        <end position="122"/>
    </location>
</feature>
<accession>A0A7S1YJP8</accession>
<feature type="transmembrane region" description="Helical" evidence="1">
    <location>
        <begin position="164"/>
        <end position="187"/>
    </location>
</feature>
<feature type="transmembrane region" description="Helical" evidence="1">
    <location>
        <begin position="62"/>
        <end position="84"/>
    </location>
</feature>
<feature type="transmembrane region" description="Helical" evidence="1">
    <location>
        <begin position="134"/>
        <end position="152"/>
    </location>
</feature>
<dbReference type="InterPro" id="IPR018750">
    <property type="entry name" value="DUF2306_membrane"/>
</dbReference>
<dbReference type="EMBL" id="HBGK01044791">
    <property type="protein sequence ID" value="CAD9304519.1"/>
    <property type="molecule type" value="Transcribed_RNA"/>
</dbReference>
<keyword evidence="1" id="KW-0812">Transmembrane</keyword>
<feature type="transmembrane region" description="Helical" evidence="1">
    <location>
        <begin position="20"/>
        <end position="42"/>
    </location>
</feature>
<evidence type="ECO:0008006" key="3">
    <source>
        <dbReference type="Google" id="ProtNLM"/>
    </source>
</evidence>
<keyword evidence="1" id="KW-1133">Transmembrane helix</keyword>
<name>A0A7S1YJP8_9STRA</name>
<feature type="transmembrane region" description="Helical" evidence="1">
    <location>
        <begin position="207"/>
        <end position="224"/>
    </location>
</feature>
<proteinExistence type="predicted"/>
<keyword evidence="1" id="KW-0472">Membrane</keyword>
<evidence type="ECO:0000256" key="1">
    <source>
        <dbReference type="SAM" id="Phobius"/>
    </source>
</evidence>